<reference evidence="1 2" key="1">
    <citation type="submission" date="2023-05" db="EMBL/GenBank/DDBJ databases">
        <title>Microbacterium dauci sp.nov., Isolated from Carrot Rhizosphere Soil.</title>
        <authorList>
            <person name="Xiao Z."/>
            <person name="Zheng J."/>
        </authorList>
    </citation>
    <scope>NUCLEOTIDE SEQUENCE [LARGE SCALE GENOMIC DNA]</scope>
    <source>
        <strain evidence="1 2">LX3-4</strain>
    </source>
</reference>
<name>A0ABT6ZH85_9MICO</name>
<comment type="caution">
    <text evidence="1">The sequence shown here is derived from an EMBL/GenBank/DDBJ whole genome shotgun (WGS) entry which is preliminary data.</text>
</comment>
<dbReference type="SUPFAM" id="SSF56112">
    <property type="entry name" value="Protein kinase-like (PK-like)"/>
    <property type="match status" value="1"/>
</dbReference>
<proteinExistence type="predicted"/>
<dbReference type="InterPro" id="IPR006748">
    <property type="entry name" value="NH2Glyco/OHUrea_AB-resist_kin"/>
</dbReference>
<organism evidence="1 2">
    <name type="scientific">Microbacterium dauci</name>
    <dbReference type="NCBI Taxonomy" id="3048008"/>
    <lineage>
        <taxon>Bacteria</taxon>
        <taxon>Bacillati</taxon>
        <taxon>Actinomycetota</taxon>
        <taxon>Actinomycetes</taxon>
        <taxon>Micrococcales</taxon>
        <taxon>Microbacteriaceae</taxon>
        <taxon>Microbacterium</taxon>
    </lineage>
</organism>
<dbReference type="Pfam" id="PF04655">
    <property type="entry name" value="APH_6_hur"/>
    <property type="match status" value="1"/>
</dbReference>
<evidence type="ECO:0000313" key="1">
    <source>
        <dbReference type="EMBL" id="MDJ1115524.1"/>
    </source>
</evidence>
<evidence type="ECO:0000313" key="2">
    <source>
        <dbReference type="Proteomes" id="UP001321481"/>
    </source>
</evidence>
<dbReference type="EMBL" id="JASJND010000008">
    <property type="protein sequence ID" value="MDJ1115524.1"/>
    <property type="molecule type" value="Genomic_DNA"/>
</dbReference>
<dbReference type="Proteomes" id="UP001321481">
    <property type="component" value="Unassembled WGS sequence"/>
</dbReference>
<dbReference type="Gene3D" id="1.10.510.10">
    <property type="entry name" value="Transferase(Phosphotransferase) domain 1"/>
    <property type="match status" value="1"/>
</dbReference>
<dbReference type="InterPro" id="IPR011009">
    <property type="entry name" value="Kinase-like_dom_sf"/>
</dbReference>
<accession>A0ABT6ZH85</accession>
<gene>
    <name evidence="1" type="ORF">QNI14_13825</name>
</gene>
<protein>
    <submittedName>
        <fullName evidence="1">Aminoglycoside phosphotransferase family protein</fullName>
    </submittedName>
</protein>
<dbReference type="RefSeq" id="WP_179559142.1">
    <property type="nucleotide sequence ID" value="NZ_JASJND010000008.1"/>
</dbReference>
<keyword evidence="2" id="KW-1185">Reference proteome</keyword>
<sequence length="311" mass="33897">MGGDQQFVVPAGVLNAFETGNDATREWASVLSSVAGDFLQDWELRPEGVVRSGEAGIVVPVRRTDGTQAALKLQVPRAETTAAILGLVRWDGRGIVRLLDSDPDRGGMLLERLHGDRTLEAVEDDDSAVRVVGSLLARLHSTPAPNGLPRVGTILSGMLDDAPAAMHTLEGEDRSRLHRWMRRVTELEAEPGNHLLHWDLHYGNVLAADREPWLAIDPEPLVGDPGFDLWPALDSGWSTNDTVTDAPRIVRRRFDILTEMLDLDRGRAAGWTVARLLQNTLWDIEDGHTAISTSAKTVDDALASFGAFGKG</sequence>